<evidence type="ECO:0000313" key="15">
    <source>
        <dbReference type="Proteomes" id="UP000265120"/>
    </source>
</evidence>
<feature type="compositionally biased region" description="Basic residues" evidence="11">
    <location>
        <begin position="58"/>
        <end position="71"/>
    </location>
</feature>
<feature type="transmembrane region" description="Helical" evidence="12">
    <location>
        <begin position="172"/>
        <end position="195"/>
    </location>
</feature>
<keyword evidence="10" id="KW-0807">Transducer</keyword>
<dbReference type="InterPro" id="IPR000276">
    <property type="entry name" value="GPCR_Rhodpsn"/>
</dbReference>
<dbReference type="OMA" id="PEAFWFA"/>
<feature type="transmembrane region" description="Helical" evidence="12">
    <location>
        <begin position="216"/>
        <end position="234"/>
    </location>
</feature>
<dbReference type="GO" id="GO:0008188">
    <property type="term" value="F:neuropeptide receptor activity"/>
    <property type="evidence" value="ECO:0007669"/>
    <property type="project" value="InterPro"/>
</dbReference>
<evidence type="ECO:0000256" key="6">
    <source>
        <dbReference type="ARBA" id="ARBA00023136"/>
    </source>
</evidence>
<dbReference type="GO" id="GO:0043005">
    <property type="term" value="C:neuron projection"/>
    <property type="evidence" value="ECO:0007669"/>
    <property type="project" value="TreeGrafter"/>
</dbReference>
<evidence type="ECO:0000256" key="1">
    <source>
        <dbReference type="ARBA" id="ARBA00004651"/>
    </source>
</evidence>
<dbReference type="Proteomes" id="UP000265120">
    <property type="component" value="Chromosome 10"/>
</dbReference>
<dbReference type="GO" id="GO:0005886">
    <property type="term" value="C:plasma membrane"/>
    <property type="evidence" value="ECO:0007669"/>
    <property type="project" value="UniProtKB-SubCell"/>
</dbReference>
<dbReference type="InParanoid" id="A0A3P8VCF2"/>
<evidence type="ECO:0000256" key="11">
    <source>
        <dbReference type="SAM" id="MobiDB-lite"/>
    </source>
</evidence>
<keyword evidence="5" id="KW-0297">G-protein coupled receptor</keyword>
<evidence type="ECO:0000256" key="8">
    <source>
        <dbReference type="ARBA" id="ARBA00023170"/>
    </source>
</evidence>
<keyword evidence="3 12" id="KW-0812">Transmembrane</keyword>
<evidence type="ECO:0000256" key="2">
    <source>
        <dbReference type="ARBA" id="ARBA00022475"/>
    </source>
</evidence>
<evidence type="ECO:0000256" key="3">
    <source>
        <dbReference type="ARBA" id="ARBA00022692"/>
    </source>
</evidence>
<dbReference type="SUPFAM" id="SSF81321">
    <property type="entry name" value="Family A G protein-coupled receptor-like"/>
    <property type="match status" value="1"/>
</dbReference>
<accession>A0A3P8VCF2</accession>
<proteinExistence type="predicted"/>
<keyword evidence="8" id="KW-0675">Receptor</keyword>
<dbReference type="InterPro" id="IPR009150">
    <property type="entry name" value="Neuropept_B/W_rcpt"/>
</dbReference>
<keyword evidence="15" id="KW-1185">Reference proteome</keyword>
<keyword evidence="2" id="KW-1003">Cell membrane</keyword>
<evidence type="ECO:0000256" key="9">
    <source>
        <dbReference type="ARBA" id="ARBA00023180"/>
    </source>
</evidence>
<keyword evidence="4 12" id="KW-1133">Transmembrane helix</keyword>
<dbReference type="PANTHER" id="PTHR24229:SF18">
    <property type="entry name" value="NEUROPEPTIDES B_W RECEPTOR TYPE 2"/>
    <property type="match status" value="1"/>
</dbReference>
<dbReference type="Gene3D" id="1.20.1070.10">
    <property type="entry name" value="Rhodopsin 7-helix transmembrane proteins"/>
    <property type="match status" value="1"/>
</dbReference>
<reference evidence="14 15" key="1">
    <citation type="journal article" date="2014" name="Nat. Genet.">
        <title>Whole-genome sequence of a flatfish provides insights into ZW sex chromosome evolution and adaptation to a benthic lifestyle.</title>
        <authorList>
            <person name="Chen S."/>
            <person name="Zhang G."/>
            <person name="Shao C."/>
            <person name="Huang Q."/>
            <person name="Liu G."/>
            <person name="Zhang P."/>
            <person name="Song W."/>
            <person name="An N."/>
            <person name="Chalopin D."/>
            <person name="Volff J.N."/>
            <person name="Hong Y."/>
            <person name="Li Q."/>
            <person name="Sha Z."/>
            <person name="Zhou H."/>
            <person name="Xie M."/>
            <person name="Yu Q."/>
            <person name="Liu Y."/>
            <person name="Xiang H."/>
            <person name="Wang N."/>
            <person name="Wu K."/>
            <person name="Yang C."/>
            <person name="Zhou Q."/>
            <person name="Liao X."/>
            <person name="Yang L."/>
            <person name="Hu Q."/>
            <person name="Zhang J."/>
            <person name="Meng L."/>
            <person name="Jin L."/>
            <person name="Tian Y."/>
            <person name="Lian J."/>
            <person name="Yang J."/>
            <person name="Miao G."/>
            <person name="Liu S."/>
            <person name="Liang Z."/>
            <person name="Yan F."/>
            <person name="Li Y."/>
            <person name="Sun B."/>
            <person name="Zhang H."/>
            <person name="Zhang J."/>
            <person name="Zhu Y."/>
            <person name="Du M."/>
            <person name="Zhao Y."/>
            <person name="Schartl M."/>
            <person name="Tang Q."/>
            <person name="Wang J."/>
        </authorList>
    </citation>
    <scope>NUCLEOTIDE SEQUENCE</scope>
</reference>
<dbReference type="PROSITE" id="PS50262">
    <property type="entry name" value="G_PROTEIN_RECEP_F1_2"/>
    <property type="match status" value="1"/>
</dbReference>
<sequence length="294" mass="33426">MDMQHGPELHSSARVLLLRRSLRHFADHLLCDLCRGTDGQHGCDLRDPQGPQDENSHQHVHPQLGHRRRPLHPGSSHQHSRTPPALLAVCIYFLTVMSIDRYLVVLATVSSKRMPYRTYRAAKIISLCVWILVILIVMPFTVFAGVDPNDERKSCVLIFPSPEGSWFKASRIYTLILGFAIPVSTICILYTMMLYKLRNMRLNSNAKALDKAKKKVTVMVFIVLAVCLFCWTPFHLSTIVALTTDLRSTPLVIGISYFITSLSYANSCLNPFLYAFLDDSFRKAFKKMLECRPT</sequence>
<feature type="transmembrane region" description="Helical" evidence="12">
    <location>
        <begin position="254"/>
        <end position="277"/>
    </location>
</feature>
<feature type="region of interest" description="Disordered" evidence="11">
    <location>
        <begin position="42"/>
        <end position="81"/>
    </location>
</feature>
<evidence type="ECO:0000256" key="10">
    <source>
        <dbReference type="ARBA" id="ARBA00023224"/>
    </source>
</evidence>
<dbReference type="GeneTree" id="ENSGT00940000161936"/>
<dbReference type="PANTHER" id="PTHR24229">
    <property type="entry name" value="NEUROPEPTIDES RECEPTOR"/>
    <property type="match status" value="1"/>
</dbReference>
<dbReference type="Pfam" id="PF00001">
    <property type="entry name" value="7tm_1"/>
    <property type="match status" value="1"/>
</dbReference>
<protein>
    <submittedName>
        <fullName evidence="14">Neuropeptides B and W receptor 1</fullName>
    </submittedName>
</protein>
<dbReference type="STRING" id="244447.ENSCSEP00000013003"/>
<organism evidence="14 15">
    <name type="scientific">Cynoglossus semilaevis</name>
    <name type="common">Tongue sole</name>
    <dbReference type="NCBI Taxonomy" id="244447"/>
    <lineage>
        <taxon>Eukaryota</taxon>
        <taxon>Metazoa</taxon>
        <taxon>Chordata</taxon>
        <taxon>Craniata</taxon>
        <taxon>Vertebrata</taxon>
        <taxon>Euteleostomi</taxon>
        <taxon>Actinopterygii</taxon>
        <taxon>Neopterygii</taxon>
        <taxon>Teleostei</taxon>
        <taxon>Neoteleostei</taxon>
        <taxon>Acanthomorphata</taxon>
        <taxon>Carangaria</taxon>
        <taxon>Pleuronectiformes</taxon>
        <taxon>Pleuronectoidei</taxon>
        <taxon>Cynoglossidae</taxon>
        <taxon>Cynoglossinae</taxon>
        <taxon>Cynoglossus</taxon>
    </lineage>
</organism>
<keyword evidence="9" id="KW-0325">Glycoprotein</keyword>
<evidence type="ECO:0000313" key="14">
    <source>
        <dbReference type="Ensembl" id="ENSCSEP00000013003.1"/>
    </source>
</evidence>
<reference evidence="14" key="2">
    <citation type="submission" date="2025-08" db="UniProtKB">
        <authorList>
            <consortium name="Ensembl"/>
        </authorList>
    </citation>
    <scope>IDENTIFICATION</scope>
</reference>
<dbReference type="PRINTS" id="PR00237">
    <property type="entry name" value="GPCRRHODOPSN"/>
</dbReference>
<reference evidence="14" key="3">
    <citation type="submission" date="2025-09" db="UniProtKB">
        <authorList>
            <consortium name="Ensembl"/>
        </authorList>
    </citation>
    <scope>IDENTIFICATION</scope>
</reference>
<evidence type="ECO:0000256" key="12">
    <source>
        <dbReference type="SAM" id="Phobius"/>
    </source>
</evidence>
<evidence type="ECO:0000256" key="7">
    <source>
        <dbReference type="ARBA" id="ARBA00023157"/>
    </source>
</evidence>
<keyword evidence="6 12" id="KW-0472">Membrane</keyword>
<comment type="subcellular location">
    <subcellularLocation>
        <location evidence="1">Cell membrane</location>
        <topology evidence="1">Multi-pass membrane protein</topology>
    </subcellularLocation>
</comment>
<dbReference type="Ensembl" id="ENSCSET00000013161.1">
    <property type="protein sequence ID" value="ENSCSEP00000013003.1"/>
    <property type="gene ID" value="ENSCSEG00000008400.1"/>
</dbReference>
<evidence type="ECO:0000256" key="5">
    <source>
        <dbReference type="ARBA" id="ARBA00023040"/>
    </source>
</evidence>
<keyword evidence="7" id="KW-1015">Disulfide bond</keyword>
<evidence type="ECO:0000259" key="13">
    <source>
        <dbReference type="PROSITE" id="PS50262"/>
    </source>
</evidence>
<feature type="transmembrane region" description="Helical" evidence="12">
    <location>
        <begin position="85"/>
        <end position="109"/>
    </location>
</feature>
<feature type="domain" description="G-protein coupled receptors family 1 profile" evidence="13">
    <location>
        <begin position="91"/>
        <end position="274"/>
    </location>
</feature>
<name>A0A3P8VCF2_CYNSE</name>
<dbReference type="InterPro" id="IPR017452">
    <property type="entry name" value="GPCR_Rhodpsn_7TM"/>
</dbReference>
<dbReference type="AlphaFoldDB" id="A0A3P8VCF2"/>
<feature type="transmembrane region" description="Helical" evidence="12">
    <location>
        <begin position="121"/>
        <end position="144"/>
    </location>
</feature>
<dbReference type="GO" id="GO:0042923">
    <property type="term" value="F:neuropeptide binding"/>
    <property type="evidence" value="ECO:0007669"/>
    <property type="project" value="TreeGrafter"/>
</dbReference>
<evidence type="ECO:0000256" key="4">
    <source>
        <dbReference type="ARBA" id="ARBA00022989"/>
    </source>
</evidence>
<dbReference type="PRINTS" id="PR01855">
    <property type="entry name" value="NRPEPTIDEWR"/>
</dbReference>